<keyword evidence="2" id="KW-1185">Reference proteome</keyword>
<evidence type="ECO:0000313" key="1">
    <source>
        <dbReference type="EMBL" id="WHZ57361.1"/>
    </source>
</evidence>
<protein>
    <submittedName>
        <fullName evidence="1">Magnesium/cobalt transporter CorA</fullName>
    </submittedName>
</protein>
<evidence type="ECO:0000313" key="2">
    <source>
        <dbReference type="Proteomes" id="UP001226091"/>
    </source>
</evidence>
<dbReference type="EMBL" id="CP126116">
    <property type="protein sequence ID" value="WHZ57361.1"/>
    <property type="molecule type" value="Genomic_DNA"/>
</dbReference>
<proteinExistence type="predicted"/>
<reference evidence="2" key="1">
    <citation type="journal article" date="2025" name="Aquaculture">
        <title>Assessment of the bioflocculant production and safety properties of Metabacillus hrfriensis sp. nov. based on phenotypic and whole-genome sequencing analysis.</title>
        <authorList>
            <person name="Zhang R."/>
            <person name="Zhao Z."/>
            <person name="Luo L."/>
            <person name="Wang S."/>
            <person name="Guo K."/>
            <person name="Xu W."/>
        </authorList>
    </citation>
    <scope>NUCLEOTIDE SEQUENCE [LARGE SCALE GENOMIC DNA]</scope>
    <source>
        <strain evidence="2">CT-WN-B3</strain>
    </source>
</reference>
<gene>
    <name evidence="1" type="primary">corA</name>
    <name evidence="1" type="ORF">QLQ22_22365</name>
</gene>
<dbReference type="Proteomes" id="UP001226091">
    <property type="component" value="Chromosome"/>
</dbReference>
<name>A0ACD4RA90_9BACI</name>
<sequence>MIKTMAVDHSGSLIHSVDLKNFSLDSYKMVWLDIYPEKDWEGKVLKDLFNFHPLAIEDCFHFLQRPKLDYYEGYHFFVLHSINKETMEAEELDVFLSDKYIVTFHLHQSEETELLYEKIKQVNHVKSLTPNYVFYELLDKLVDFYFPRITEMEETLNALESGEYRIKQIMKQVFETRSGLLKLKRTIFPMRDLLYRLLNSERLSIPKSERTYFMNVYDHLIKLSELISANMDFTAEIRENYISVNSYRANTVMMTLTVITTIFMPLTFIAGVYGMNFENMPELRWEYGYFYVLGGMGFLSFMMFIWFKRKGWFDKDQI</sequence>
<organism evidence="1 2">
    <name type="scientific">Metabacillus hrfriensis</name>
    <dbReference type="NCBI Taxonomy" id="3048891"/>
    <lineage>
        <taxon>Bacteria</taxon>
        <taxon>Bacillati</taxon>
        <taxon>Bacillota</taxon>
        <taxon>Bacilli</taxon>
        <taxon>Bacillales</taxon>
        <taxon>Bacillaceae</taxon>
        <taxon>Metabacillus</taxon>
    </lineage>
</organism>
<accession>A0ACD4RA90</accession>